<sequence length="953" mass="102622">MDAFRGFRRSSIPYSRWFAGWRARRRREVPRPGTKQPTHPADEREIQHRPPRRRLRFLLSARSVAGQVFLLQLAVVVLLVAATVVTLAVQARHQGTEKARAEVLAVGEAFANSPGIVQALDSRDPSAVLQPLTERAQKRSGVDGIVVISTDGIRYTHPDPHRIGKHVVKGDPYRKAVRGTALTDSEVTPLGVSVFAEVPVFRPDGSVAGIVSPEIKVKKVNEAVAGQLPVLFGAAGGAVALVAGGSALIGRRLLRQTRGLGPAEMTRMYEHHDAVLHAVREGVLIVGGDGRLLLANDEARRLLELPADAEQRQITDLGLTPGAAELLSSGRTATDEVHLAGDRLLAVNVRPVERYGGPAGSVATLRDTTELRTLAGRAEVARGRLQLLYDAGVRIGTTLDVVRTAEELAEMVVPRFADFVTVELLDPVLRGEESAEASTEMRRTAVSGIRGDPPLYPVGELIRFASTNPVAAGAVGGQAVLESDLADSDGWRAQDPERARRVLEYGIHSLISVPLQARGVVLGTANFWRADASPPFGEEDLSLSEELVRRAALCIDNARRYTREHTLAATLQRSLLPRTLPEQTAVETAHRYLPAQAGAGGDWFDVIPLPGARVALVVGDVVGHGLHAAATMGRLRTSVYNFSALDLAPDELLSHLDELVAHIDHDEADGQGVTGATCLYAIYDPVSGRCTVARSGHPGPALVDPDGTVTFPDVPVSPPLGLGGSLPFETAELTVPEGSQLVLYTDGLIEDRDRDLDTGIEQLRTALANAVDRTPEATCQTVFATLLPERPRDDIALLVARTHLLDPARVADWEVPSDPAAVSRVRTDVTRQLETWGLDQVASTTELIVSELVTNAIRYGTQPIRLRLLHDRNHLICEVADGSSTSPHLRRAATTDEGGRGLFLVAQFAQRWGTRYGACGKVIWTEQSLHDAAAEPGAGLGDNLLDLWTDTEL</sequence>
<evidence type="ECO:0000256" key="9">
    <source>
        <dbReference type="ARBA" id="ARBA00022840"/>
    </source>
</evidence>
<reference evidence="17 18" key="1">
    <citation type="journal article" date="2018" name="Front. Microbiol.">
        <title>Genome Sequencing of Streptomyces atratus SCSIOZH16 and Activation Production of Nocardamine via Metabolic Engineering.</title>
        <authorList>
            <person name="Li Y."/>
            <person name="Zhang C."/>
            <person name="Liu C."/>
            <person name="Ju J."/>
            <person name="Ma J."/>
        </authorList>
    </citation>
    <scope>NUCLEOTIDE SEQUENCE [LARGE SCALE GENOMIC DNA]</scope>
    <source>
        <strain evidence="17 18">SCSIO_ZH16</strain>
    </source>
</reference>
<feature type="transmembrane region" description="Helical" evidence="14">
    <location>
        <begin position="64"/>
        <end position="89"/>
    </location>
</feature>
<dbReference type="InterPro" id="IPR001932">
    <property type="entry name" value="PPM-type_phosphatase-like_dom"/>
</dbReference>
<dbReference type="GO" id="GO:0000160">
    <property type="term" value="P:phosphorelay signal transduction system"/>
    <property type="evidence" value="ECO:0007669"/>
    <property type="project" value="UniProtKB-KW"/>
</dbReference>
<dbReference type="SUPFAM" id="SSF55874">
    <property type="entry name" value="ATPase domain of HSP90 chaperone/DNA topoisomerase II/histidine kinase"/>
    <property type="match status" value="1"/>
</dbReference>
<dbReference type="FunFam" id="3.30.450.40:FF:000035">
    <property type="entry name" value="PAS sensor protein"/>
    <property type="match status" value="1"/>
</dbReference>
<feature type="domain" description="GAF" evidence="15">
    <location>
        <begin position="390"/>
        <end position="565"/>
    </location>
</feature>
<dbReference type="SUPFAM" id="SSF55785">
    <property type="entry name" value="PYP-like sensor domain (PAS domain)"/>
    <property type="match status" value="1"/>
</dbReference>
<dbReference type="PANTHER" id="PTHR43156">
    <property type="entry name" value="STAGE II SPORULATION PROTEIN E-RELATED"/>
    <property type="match status" value="1"/>
</dbReference>
<gene>
    <name evidence="17" type="ORF">C5746_40455</name>
</gene>
<keyword evidence="7 17" id="KW-0418">Kinase</keyword>
<dbReference type="InterPro" id="IPR003018">
    <property type="entry name" value="GAF"/>
</dbReference>
<dbReference type="Pfam" id="PF13581">
    <property type="entry name" value="HATPase_c_2"/>
    <property type="match status" value="1"/>
</dbReference>
<dbReference type="Pfam" id="PF01590">
    <property type="entry name" value="GAF"/>
    <property type="match status" value="1"/>
</dbReference>
<keyword evidence="6" id="KW-0547">Nucleotide-binding</keyword>
<dbReference type="GO" id="GO:0005886">
    <property type="term" value="C:plasma membrane"/>
    <property type="evidence" value="ECO:0007669"/>
    <property type="project" value="UniProtKB-SubCell"/>
</dbReference>
<dbReference type="GO" id="GO:0016791">
    <property type="term" value="F:phosphatase activity"/>
    <property type="evidence" value="ECO:0007669"/>
    <property type="project" value="TreeGrafter"/>
</dbReference>
<evidence type="ECO:0000259" key="16">
    <source>
        <dbReference type="SMART" id="SM00331"/>
    </source>
</evidence>
<evidence type="ECO:0000259" key="15">
    <source>
        <dbReference type="SMART" id="SM00065"/>
    </source>
</evidence>
<keyword evidence="5 14" id="KW-0812">Transmembrane</keyword>
<dbReference type="Gene3D" id="3.30.565.10">
    <property type="entry name" value="Histidine kinase-like ATPase, C-terminal domain"/>
    <property type="match status" value="1"/>
</dbReference>
<evidence type="ECO:0000256" key="12">
    <source>
        <dbReference type="ARBA" id="ARBA00023136"/>
    </source>
</evidence>
<dbReference type="KEGG" id="sata:C5746_40455"/>
<dbReference type="SMART" id="SM00331">
    <property type="entry name" value="PP2C_SIG"/>
    <property type="match status" value="1"/>
</dbReference>
<dbReference type="CDD" id="cd16936">
    <property type="entry name" value="HATPase_RsbW-like"/>
    <property type="match status" value="1"/>
</dbReference>
<dbReference type="GO" id="GO:0005524">
    <property type="term" value="F:ATP binding"/>
    <property type="evidence" value="ECO:0007669"/>
    <property type="project" value="UniProtKB-KW"/>
</dbReference>
<keyword evidence="9" id="KW-0067">ATP-binding</keyword>
<dbReference type="Gene3D" id="3.30.450.20">
    <property type="entry name" value="PAS domain"/>
    <property type="match status" value="2"/>
</dbReference>
<dbReference type="EMBL" id="CP027306">
    <property type="protein sequence ID" value="AXE82124.1"/>
    <property type="molecule type" value="Genomic_DNA"/>
</dbReference>
<evidence type="ECO:0000256" key="11">
    <source>
        <dbReference type="ARBA" id="ARBA00023012"/>
    </source>
</evidence>
<dbReference type="GO" id="GO:0016301">
    <property type="term" value="F:kinase activity"/>
    <property type="evidence" value="ECO:0007669"/>
    <property type="project" value="UniProtKB-KW"/>
</dbReference>
<dbReference type="SUPFAM" id="SSF55781">
    <property type="entry name" value="GAF domain-like"/>
    <property type="match status" value="1"/>
</dbReference>
<keyword evidence="2" id="KW-1003">Cell membrane</keyword>
<organism evidence="17 18">
    <name type="scientific">Streptomyces atratus</name>
    <dbReference type="NCBI Taxonomy" id="1893"/>
    <lineage>
        <taxon>Bacteria</taxon>
        <taxon>Bacillati</taxon>
        <taxon>Actinomycetota</taxon>
        <taxon>Actinomycetes</taxon>
        <taxon>Kitasatosporales</taxon>
        <taxon>Streptomycetaceae</taxon>
        <taxon>Streptomyces</taxon>
    </lineage>
</organism>
<dbReference type="InterPro" id="IPR052016">
    <property type="entry name" value="Bact_Sigma-Reg"/>
</dbReference>
<dbReference type="CDD" id="cd18773">
    <property type="entry name" value="PDC1_HK_sensor"/>
    <property type="match status" value="1"/>
</dbReference>
<dbReference type="Proteomes" id="UP000252698">
    <property type="component" value="Chromosome"/>
</dbReference>
<evidence type="ECO:0000256" key="13">
    <source>
        <dbReference type="SAM" id="MobiDB-lite"/>
    </source>
</evidence>
<evidence type="ECO:0000256" key="1">
    <source>
        <dbReference type="ARBA" id="ARBA00004651"/>
    </source>
</evidence>
<dbReference type="SMART" id="SM00065">
    <property type="entry name" value="GAF"/>
    <property type="match status" value="1"/>
</dbReference>
<dbReference type="Gene3D" id="3.60.40.10">
    <property type="entry name" value="PPM-type phosphatase domain"/>
    <property type="match status" value="1"/>
</dbReference>
<feature type="region of interest" description="Disordered" evidence="13">
    <location>
        <begin position="27"/>
        <end position="47"/>
    </location>
</feature>
<dbReference type="FunFam" id="3.30.565.10:FF:000028">
    <property type="entry name" value="PAS sensor protein"/>
    <property type="match status" value="1"/>
</dbReference>
<dbReference type="InterPro" id="IPR029016">
    <property type="entry name" value="GAF-like_dom_sf"/>
</dbReference>
<dbReference type="InterPro" id="IPR036457">
    <property type="entry name" value="PPM-type-like_dom_sf"/>
</dbReference>
<dbReference type="Pfam" id="PF07228">
    <property type="entry name" value="SpoIIE"/>
    <property type="match status" value="1"/>
</dbReference>
<dbReference type="AlphaFoldDB" id="A0A2Z5JPD9"/>
<proteinExistence type="predicted"/>
<feature type="domain" description="PPM-type phosphatase" evidence="16">
    <location>
        <begin position="583"/>
        <end position="802"/>
    </location>
</feature>
<evidence type="ECO:0000256" key="10">
    <source>
        <dbReference type="ARBA" id="ARBA00022989"/>
    </source>
</evidence>
<keyword evidence="4" id="KW-0808">Transferase</keyword>
<dbReference type="PANTHER" id="PTHR43156:SF2">
    <property type="entry name" value="STAGE II SPORULATION PROTEIN E"/>
    <property type="match status" value="1"/>
</dbReference>
<dbReference type="Gene3D" id="3.30.450.40">
    <property type="match status" value="1"/>
</dbReference>
<evidence type="ECO:0000256" key="7">
    <source>
        <dbReference type="ARBA" id="ARBA00022777"/>
    </source>
</evidence>
<dbReference type="Pfam" id="PF17203">
    <property type="entry name" value="sCache_3_2"/>
    <property type="match status" value="1"/>
</dbReference>
<dbReference type="InterPro" id="IPR035965">
    <property type="entry name" value="PAS-like_dom_sf"/>
</dbReference>
<accession>A0A2Z5JPD9</accession>
<comment type="subcellular location">
    <subcellularLocation>
        <location evidence="1">Cell membrane</location>
        <topology evidence="1">Multi-pass membrane protein</topology>
    </subcellularLocation>
</comment>
<evidence type="ECO:0000256" key="2">
    <source>
        <dbReference type="ARBA" id="ARBA00022475"/>
    </source>
</evidence>
<evidence type="ECO:0000313" key="17">
    <source>
        <dbReference type="EMBL" id="AXE82124.1"/>
    </source>
</evidence>
<keyword evidence="8" id="KW-0378">Hydrolase</keyword>
<dbReference type="InterPro" id="IPR029151">
    <property type="entry name" value="Sensor-like_sf"/>
</dbReference>
<dbReference type="SUPFAM" id="SSF103190">
    <property type="entry name" value="Sensory domain-like"/>
    <property type="match status" value="1"/>
</dbReference>
<evidence type="ECO:0000256" key="5">
    <source>
        <dbReference type="ARBA" id="ARBA00022692"/>
    </source>
</evidence>
<keyword evidence="3" id="KW-0597">Phosphoprotein</keyword>
<evidence type="ECO:0000256" key="6">
    <source>
        <dbReference type="ARBA" id="ARBA00022741"/>
    </source>
</evidence>
<dbReference type="SUPFAM" id="SSF81606">
    <property type="entry name" value="PP2C-like"/>
    <property type="match status" value="1"/>
</dbReference>
<evidence type="ECO:0000256" key="8">
    <source>
        <dbReference type="ARBA" id="ARBA00022801"/>
    </source>
</evidence>
<protein>
    <submittedName>
        <fullName evidence="17">Histidine kinase</fullName>
    </submittedName>
</protein>
<evidence type="ECO:0000256" key="4">
    <source>
        <dbReference type="ARBA" id="ARBA00022679"/>
    </source>
</evidence>
<keyword evidence="10 14" id="KW-1133">Transmembrane helix</keyword>
<name>A0A2Z5JPD9_STRAR</name>
<evidence type="ECO:0000256" key="3">
    <source>
        <dbReference type="ARBA" id="ARBA00022553"/>
    </source>
</evidence>
<evidence type="ECO:0000313" key="18">
    <source>
        <dbReference type="Proteomes" id="UP000252698"/>
    </source>
</evidence>
<dbReference type="InterPro" id="IPR036890">
    <property type="entry name" value="HATPase_C_sf"/>
</dbReference>
<dbReference type="InterPro" id="IPR003594">
    <property type="entry name" value="HATPase_dom"/>
</dbReference>
<keyword evidence="11" id="KW-0902">Two-component regulatory system</keyword>
<keyword evidence="12 14" id="KW-0472">Membrane</keyword>
<dbReference type="FunFam" id="3.60.40.10:FF:000031">
    <property type="entry name" value="PAS sensor protein"/>
    <property type="match status" value="1"/>
</dbReference>
<evidence type="ECO:0000256" key="14">
    <source>
        <dbReference type="SAM" id="Phobius"/>
    </source>
</evidence>
<dbReference type="InterPro" id="IPR033463">
    <property type="entry name" value="sCache_3"/>
</dbReference>